<dbReference type="SUPFAM" id="SSF55797">
    <property type="entry name" value="PR-1-like"/>
    <property type="match status" value="1"/>
</dbReference>
<reference evidence="4" key="1">
    <citation type="submission" date="2025-08" db="UniProtKB">
        <authorList>
            <consortium name="RefSeq"/>
        </authorList>
    </citation>
    <scope>IDENTIFICATION</scope>
    <source>
        <tissue evidence="4">Gonad</tissue>
    </source>
</reference>
<dbReference type="PRINTS" id="PR00837">
    <property type="entry name" value="V5TPXLIKE"/>
</dbReference>
<proteinExistence type="predicted"/>
<gene>
    <name evidence="4" type="primary">LOC109484036</name>
</gene>
<evidence type="ECO:0000313" key="3">
    <source>
        <dbReference type="Proteomes" id="UP000515135"/>
    </source>
</evidence>
<dbReference type="RefSeq" id="XP_019642819.1">
    <property type="nucleotide sequence ID" value="XM_019787260.1"/>
</dbReference>
<dbReference type="OrthoDB" id="337038at2759"/>
<dbReference type="GeneID" id="109484036"/>
<dbReference type="GO" id="GO:0005576">
    <property type="term" value="C:extracellular region"/>
    <property type="evidence" value="ECO:0007669"/>
    <property type="project" value="InterPro"/>
</dbReference>
<sequence>MLGLCESQNYHVWMKKQCAASCGICVAEESDCQNKYGDETCKKFTDHRFHLMPQFQYFMACSCAKASGICTTALATPAPTLQAIDDEDEVCLRLQNEKRSQHGAAPLVWCQECADFAKTVVQTMQDLNEPLHHTSPEERTWLVEGKEVLHGSNLQYEFPHVDCEIAVESWYSETEFYDPNRPVESLEQAGHFTQMVWKDTKSVGCAWTENYLACIYEPTGNTENAYDIERNVQP</sequence>
<dbReference type="PROSITE" id="PS51670">
    <property type="entry name" value="SHKT"/>
    <property type="match status" value="1"/>
</dbReference>
<evidence type="ECO:0000313" key="4">
    <source>
        <dbReference type="RefSeq" id="XP_019642819.1"/>
    </source>
</evidence>
<dbReference type="InterPro" id="IPR014044">
    <property type="entry name" value="CAP_dom"/>
</dbReference>
<keyword evidence="3" id="KW-1185">Reference proteome</keyword>
<dbReference type="InterPro" id="IPR035940">
    <property type="entry name" value="CAP_sf"/>
</dbReference>
<evidence type="ECO:0000259" key="2">
    <source>
        <dbReference type="PROSITE" id="PS51670"/>
    </source>
</evidence>
<dbReference type="InterPro" id="IPR001283">
    <property type="entry name" value="CRISP-related"/>
</dbReference>
<dbReference type="KEGG" id="bbel:109484036"/>
<protein>
    <submittedName>
        <fullName evidence="4">Venom allergen 5.02-like</fullName>
    </submittedName>
</protein>
<dbReference type="InterPro" id="IPR003582">
    <property type="entry name" value="ShKT_dom"/>
</dbReference>
<evidence type="ECO:0000256" key="1">
    <source>
        <dbReference type="PROSITE-ProRule" id="PRU01005"/>
    </source>
</evidence>
<dbReference type="Proteomes" id="UP000515135">
    <property type="component" value="Unplaced"/>
</dbReference>
<dbReference type="Pfam" id="PF00188">
    <property type="entry name" value="CAP"/>
    <property type="match status" value="1"/>
</dbReference>
<comment type="caution">
    <text evidence="1">Lacks conserved residue(s) required for the propagation of feature annotation.</text>
</comment>
<dbReference type="Pfam" id="PF01549">
    <property type="entry name" value="ShK"/>
    <property type="match status" value="1"/>
</dbReference>
<dbReference type="AlphaFoldDB" id="A0A6P5A9C5"/>
<name>A0A6P5A9C5_BRABE</name>
<dbReference type="InterPro" id="IPR018244">
    <property type="entry name" value="Allrgn_V5/Tpx1_CS"/>
</dbReference>
<dbReference type="PANTHER" id="PTHR10334">
    <property type="entry name" value="CYSTEINE-RICH SECRETORY PROTEIN-RELATED"/>
    <property type="match status" value="1"/>
</dbReference>
<dbReference type="Gene3D" id="1.10.10.1940">
    <property type="match status" value="1"/>
</dbReference>
<accession>A0A6P5A9C5</accession>
<dbReference type="PROSITE" id="PS01009">
    <property type="entry name" value="CRISP_1"/>
    <property type="match status" value="1"/>
</dbReference>
<organism evidence="3 4">
    <name type="scientific">Branchiostoma belcheri</name>
    <name type="common">Amphioxus</name>
    <dbReference type="NCBI Taxonomy" id="7741"/>
    <lineage>
        <taxon>Eukaryota</taxon>
        <taxon>Metazoa</taxon>
        <taxon>Chordata</taxon>
        <taxon>Cephalochordata</taxon>
        <taxon>Leptocardii</taxon>
        <taxon>Amphioxiformes</taxon>
        <taxon>Branchiostomatidae</taxon>
        <taxon>Branchiostoma</taxon>
    </lineage>
</organism>
<feature type="domain" description="ShKT" evidence="2">
    <location>
        <begin position="1"/>
        <end position="25"/>
    </location>
</feature>
<dbReference type="SMART" id="SM00198">
    <property type="entry name" value="SCP"/>
    <property type="match status" value="1"/>
</dbReference>
<dbReference type="Gene3D" id="3.40.33.10">
    <property type="entry name" value="CAP"/>
    <property type="match status" value="1"/>
</dbReference>